<name>A0A418ICX9_9STAP</name>
<dbReference type="PROSITE" id="PS51257">
    <property type="entry name" value="PROKAR_LIPOPROTEIN"/>
    <property type="match status" value="1"/>
</dbReference>
<accession>A0A418ICX9</accession>
<keyword evidence="2" id="KW-1185">Reference proteome</keyword>
<dbReference type="Gene3D" id="2.40.420.20">
    <property type="match status" value="1"/>
</dbReference>
<gene>
    <name evidence="1" type="ORF">BU112_11960</name>
</gene>
<dbReference type="OrthoDB" id="2406721at2"/>
<protein>
    <submittedName>
        <fullName evidence="1">Efflux RND transporter periplasmic adaptor subunit</fullName>
    </submittedName>
</protein>
<dbReference type="RefSeq" id="WP_119585399.1">
    <property type="nucleotide sequence ID" value="NZ_JAWVBH010000001.1"/>
</dbReference>
<proteinExistence type="predicted"/>
<dbReference type="Proteomes" id="UP000286317">
    <property type="component" value="Unassembled WGS sequence"/>
</dbReference>
<reference evidence="1 2" key="1">
    <citation type="journal article" date="2016" name="Front. Microbiol.">
        <title>Comprehensive Phylogenetic Analysis of Bovine Non-aureus Staphylococci Species Based on Whole-Genome Sequencing.</title>
        <authorList>
            <person name="Naushad S."/>
            <person name="Barkema H.W."/>
            <person name="Luby C."/>
            <person name="Condas L.A."/>
            <person name="Nobrega D.B."/>
            <person name="Carson D.A."/>
            <person name="De Buck J."/>
        </authorList>
    </citation>
    <scope>NUCLEOTIDE SEQUENCE [LARGE SCALE GENOMIC DNA]</scope>
    <source>
        <strain evidence="1 2">SNUC 4554</strain>
    </source>
</reference>
<dbReference type="AlphaFoldDB" id="A0A418ICX9"/>
<sequence>MRKIFILLILLGILGSIALSCWFYLKSIPSNHTHPHIETIKVKYESPYHFLGIQQPTQITKLFLETDKGYIHNWFIKNNDTVKKHQPLFEYYNPAIERLITDKQKYLSHLKRKSPQLQSIITNEITRIQTEIESLQSTLRTVIYAPFEGEIQMNQKFPTKDKELILQIFNSNAIIKSVVSESLIAQLHEKDKVLLKDENQKSYTGEIIYIAKLPVQFDAKAKHSQYNVEISTNLNSLHGKHYYIEKPNKKIVIPKSAIYDNKFVFLQRNKKFIKRVIKSQNMGNKKDVLILEGLNQGDIIARNVDTVVSKN</sequence>
<comment type="caution">
    <text evidence="1">The sequence shown here is derived from an EMBL/GenBank/DDBJ whole genome shotgun (WGS) entry which is preliminary data.</text>
</comment>
<evidence type="ECO:0000313" key="1">
    <source>
        <dbReference type="EMBL" id="RIM97974.1"/>
    </source>
</evidence>
<organism evidence="1 2">
    <name type="scientific">Staphylococcus shinii</name>
    <dbReference type="NCBI Taxonomy" id="2912228"/>
    <lineage>
        <taxon>Bacteria</taxon>
        <taxon>Bacillati</taxon>
        <taxon>Bacillota</taxon>
        <taxon>Bacilli</taxon>
        <taxon>Bacillales</taxon>
        <taxon>Staphylococcaceae</taxon>
        <taxon>Staphylococcus</taxon>
    </lineage>
</organism>
<evidence type="ECO:0000313" key="2">
    <source>
        <dbReference type="Proteomes" id="UP000286317"/>
    </source>
</evidence>
<dbReference type="EMBL" id="QXUF01000103">
    <property type="protein sequence ID" value="RIM97974.1"/>
    <property type="molecule type" value="Genomic_DNA"/>
</dbReference>